<dbReference type="EMBL" id="JH668391">
    <property type="protein sequence ID" value="KAG6450638.1"/>
    <property type="molecule type" value="Genomic_DNA"/>
</dbReference>
<dbReference type="InterPro" id="IPR050223">
    <property type="entry name" value="D-isomer_2-hydroxyacid_DH"/>
</dbReference>
<evidence type="ECO:0000256" key="1">
    <source>
        <dbReference type="ARBA" id="ARBA00023002"/>
    </source>
</evidence>
<name>A0A921Z3X5_MANSE</name>
<feature type="domain" description="D-isomer specific 2-hydroxyacid dehydrogenase catalytic" evidence="4">
    <location>
        <begin position="16"/>
        <end position="321"/>
    </location>
</feature>
<accession>A0A921Z3X5</accession>
<keyword evidence="7" id="KW-1185">Reference proteome</keyword>
<dbReference type="PANTHER" id="PTHR10996">
    <property type="entry name" value="2-HYDROXYACID DEHYDROGENASE-RELATED"/>
    <property type="match status" value="1"/>
</dbReference>
<sequence length="322" mass="35128">MSFQVYIANKRYPAVGLDLLRKTTQTTFLTYLEYGEDSLKEIKNNIKGCDGLIWNTHHPLTAEILDLAGPQLKVISSTSTGFDHIDLGEVKKRGIPLGYARLVLNNSVADVAVGLMIAAARRFKEGVINTESGNWELGTQWRLGQDITGSTVGIVGLGSIGQAVVRRLKGFDVAKFLYCGRREKPEAKTLGVQRVSLEQLLAESDYVILACPLTDETKELINANTLKMMKKTAVLVNIARGGLVDQDALYEALKENRIFAAGLDVVTPEPIPKDHKILSLPNCFVTPHMGGATMSNLNTKAIIAAKNILLGLEGKPLLYPVI</sequence>
<dbReference type="GO" id="GO:0030267">
    <property type="term" value="F:glyoxylate reductase (NADPH) activity"/>
    <property type="evidence" value="ECO:0007669"/>
    <property type="project" value="TreeGrafter"/>
</dbReference>
<dbReference type="Gene3D" id="3.40.50.720">
    <property type="entry name" value="NAD(P)-binding Rossmann-like Domain"/>
    <property type="match status" value="2"/>
</dbReference>
<dbReference type="Pfam" id="PF02826">
    <property type="entry name" value="2-Hacid_dh_C"/>
    <property type="match status" value="1"/>
</dbReference>
<comment type="similarity">
    <text evidence="3">Belongs to the D-isomer specific 2-hydroxyacid dehydrogenase family.</text>
</comment>
<dbReference type="GO" id="GO:0005829">
    <property type="term" value="C:cytosol"/>
    <property type="evidence" value="ECO:0007669"/>
    <property type="project" value="TreeGrafter"/>
</dbReference>
<reference evidence="6" key="1">
    <citation type="journal article" date="2016" name="Insect Biochem. Mol. Biol.">
        <title>Multifaceted biological insights from a draft genome sequence of the tobacco hornworm moth, Manduca sexta.</title>
        <authorList>
            <person name="Kanost M.R."/>
            <person name="Arrese E.L."/>
            <person name="Cao X."/>
            <person name="Chen Y.R."/>
            <person name="Chellapilla S."/>
            <person name="Goldsmith M.R."/>
            <person name="Grosse-Wilde E."/>
            <person name="Heckel D.G."/>
            <person name="Herndon N."/>
            <person name="Jiang H."/>
            <person name="Papanicolaou A."/>
            <person name="Qu J."/>
            <person name="Soulages J.L."/>
            <person name="Vogel H."/>
            <person name="Walters J."/>
            <person name="Waterhouse R.M."/>
            <person name="Ahn S.J."/>
            <person name="Almeida F.C."/>
            <person name="An C."/>
            <person name="Aqrawi P."/>
            <person name="Bretschneider A."/>
            <person name="Bryant W.B."/>
            <person name="Bucks S."/>
            <person name="Chao H."/>
            <person name="Chevignon G."/>
            <person name="Christen J.M."/>
            <person name="Clarke D.F."/>
            <person name="Dittmer N.T."/>
            <person name="Ferguson L.C.F."/>
            <person name="Garavelou S."/>
            <person name="Gordon K.H.J."/>
            <person name="Gunaratna R.T."/>
            <person name="Han Y."/>
            <person name="Hauser F."/>
            <person name="He Y."/>
            <person name="Heidel-Fischer H."/>
            <person name="Hirsh A."/>
            <person name="Hu Y."/>
            <person name="Jiang H."/>
            <person name="Kalra D."/>
            <person name="Klinner C."/>
            <person name="Konig C."/>
            <person name="Kovar C."/>
            <person name="Kroll A.R."/>
            <person name="Kuwar S.S."/>
            <person name="Lee S.L."/>
            <person name="Lehman R."/>
            <person name="Li K."/>
            <person name="Li Z."/>
            <person name="Liang H."/>
            <person name="Lovelace S."/>
            <person name="Lu Z."/>
            <person name="Mansfield J.H."/>
            <person name="McCulloch K.J."/>
            <person name="Mathew T."/>
            <person name="Morton B."/>
            <person name="Muzny D.M."/>
            <person name="Neunemann D."/>
            <person name="Ongeri F."/>
            <person name="Pauchet Y."/>
            <person name="Pu L.L."/>
            <person name="Pyrousis I."/>
            <person name="Rao X.J."/>
            <person name="Redding A."/>
            <person name="Roesel C."/>
            <person name="Sanchez-Gracia A."/>
            <person name="Schaack S."/>
            <person name="Shukla A."/>
            <person name="Tetreau G."/>
            <person name="Wang Y."/>
            <person name="Xiong G.H."/>
            <person name="Traut W."/>
            <person name="Walsh T.K."/>
            <person name="Worley K.C."/>
            <person name="Wu D."/>
            <person name="Wu W."/>
            <person name="Wu Y.Q."/>
            <person name="Zhang X."/>
            <person name="Zou Z."/>
            <person name="Zucker H."/>
            <person name="Briscoe A.D."/>
            <person name="Burmester T."/>
            <person name="Clem R.J."/>
            <person name="Feyereisen R."/>
            <person name="Grimmelikhuijzen C.J.P."/>
            <person name="Hamodrakas S.J."/>
            <person name="Hansson B.S."/>
            <person name="Huguet E."/>
            <person name="Jermiin L.S."/>
            <person name="Lan Q."/>
            <person name="Lehman H.K."/>
            <person name="Lorenzen M."/>
            <person name="Merzendorfer H."/>
            <person name="Michalopoulos I."/>
            <person name="Morton D.B."/>
            <person name="Muthukrishnan S."/>
            <person name="Oakeshott J.G."/>
            <person name="Palmer W."/>
            <person name="Park Y."/>
            <person name="Passarelli A.L."/>
            <person name="Rozas J."/>
            <person name="Schwartz L.M."/>
            <person name="Smith W."/>
            <person name="Southgate A."/>
            <person name="Vilcinskas A."/>
            <person name="Vogt R."/>
            <person name="Wang P."/>
            <person name="Werren J."/>
            <person name="Yu X.Q."/>
            <person name="Zhou J.J."/>
            <person name="Brown S.J."/>
            <person name="Scherer S.E."/>
            <person name="Richards S."/>
            <person name="Blissard G.W."/>
        </authorList>
    </citation>
    <scope>NUCLEOTIDE SEQUENCE</scope>
</reference>
<evidence type="ECO:0000259" key="4">
    <source>
        <dbReference type="Pfam" id="PF00389"/>
    </source>
</evidence>
<dbReference type="PANTHER" id="PTHR10996:SF119">
    <property type="entry name" value="FI03731P-RELATED"/>
    <property type="match status" value="1"/>
</dbReference>
<dbReference type="AlphaFoldDB" id="A0A921Z3X5"/>
<dbReference type="SUPFAM" id="SSF51735">
    <property type="entry name" value="NAD(P)-binding Rossmann-fold domains"/>
    <property type="match status" value="1"/>
</dbReference>
<evidence type="ECO:0000259" key="5">
    <source>
        <dbReference type="Pfam" id="PF02826"/>
    </source>
</evidence>
<dbReference type="FunFam" id="3.40.50.720:FF:000026">
    <property type="entry name" value="Glyoxylate/hydroxypyruvate reductase B"/>
    <property type="match status" value="1"/>
</dbReference>
<reference evidence="6" key="2">
    <citation type="submission" date="2020-12" db="EMBL/GenBank/DDBJ databases">
        <authorList>
            <person name="Kanost M."/>
        </authorList>
    </citation>
    <scope>NUCLEOTIDE SEQUENCE</scope>
</reference>
<dbReference type="CDD" id="cd05301">
    <property type="entry name" value="GDH"/>
    <property type="match status" value="1"/>
</dbReference>
<dbReference type="InterPro" id="IPR036291">
    <property type="entry name" value="NAD(P)-bd_dom_sf"/>
</dbReference>
<dbReference type="GO" id="GO:0051287">
    <property type="term" value="F:NAD binding"/>
    <property type="evidence" value="ECO:0007669"/>
    <property type="project" value="InterPro"/>
</dbReference>
<feature type="domain" description="D-isomer specific 2-hydroxyacid dehydrogenase NAD-binding" evidence="5">
    <location>
        <begin position="113"/>
        <end position="290"/>
    </location>
</feature>
<dbReference type="GO" id="GO:0008465">
    <property type="term" value="F:hydroxypyruvate reductase (NADH) activity"/>
    <property type="evidence" value="ECO:0007669"/>
    <property type="project" value="TreeGrafter"/>
</dbReference>
<protein>
    <recommendedName>
        <fullName evidence="2">Glyoxylate reductase/hydroxypyruvate reductase</fullName>
    </recommendedName>
</protein>
<gene>
    <name evidence="6" type="ORF">O3G_MSEX006692</name>
</gene>
<dbReference type="Proteomes" id="UP000791440">
    <property type="component" value="Unassembled WGS sequence"/>
</dbReference>
<evidence type="ECO:0000256" key="2">
    <source>
        <dbReference type="ARBA" id="ARBA00073306"/>
    </source>
</evidence>
<evidence type="ECO:0000313" key="7">
    <source>
        <dbReference type="Proteomes" id="UP000791440"/>
    </source>
</evidence>
<organism evidence="6 7">
    <name type="scientific">Manduca sexta</name>
    <name type="common">Tobacco hawkmoth</name>
    <name type="synonym">Tobacco hornworm</name>
    <dbReference type="NCBI Taxonomy" id="7130"/>
    <lineage>
        <taxon>Eukaryota</taxon>
        <taxon>Metazoa</taxon>
        <taxon>Ecdysozoa</taxon>
        <taxon>Arthropoda</taxon>
        <taxon>Hexapoda</taxon>
        <taxon>Insecta</taxon>
        <taxon>Pterygota</taxon>
        <taxon>Neoptera</taxon>
        <taxon>Endopterygota</taxon>
        <taxon>Lepidoptera</taxon>
        <taxon>Glossata</taxon>
        <taxon>Ditrysia</taxon>
        <taxon>Bombycoidea</taxon>
        <taxon>Sphingidae</taxon>
        <taxon>Sphinginae</taxon>
        <taxon>Sphingini</taxon>
        <taxon>Manduca</taxon>
    </lineage>
</organism>
<evidence type="ECO:0000313" key="6">
    <source>
        <dbReference type="EMBL" id="KAG6450638.1"/>
    </source>
</evidence>
<dbReference type="Pfam" id="PF00389">
    <property type="entry name" value="2-Hacid_dh"/>
    <property type="match status" value="1"/>
</dbReference>
<dbReference type="SUPFAM" id="SSF52283">
    <property type="entry name" value="Formate/glycerate dehydrogenase catalytic domain-like"/>
    <property type="match status" value="1"/>
</dbReference>
<dbReference type="InterPro" id="IPR006140">
    <property type="entry name" value="D-isomer_DH_NAD-bd"/>
</dbReference>
<keyword evidence="1 3" id="KW-0560">Oxidoreductase</keyword>
<evidence type="ECO:0000256" key="3">
    <source>
        <dbReference type="RuleBase" id="RU003719"/>
    </source>
</evidence>
<dbReference type="InterPro" id="IPR029753">
    <property type="entry name" value="D-isomer_DH_CS"/>
</dbReference>
<dbReference type="PROSITE" id="PS00671">
    <property type="entry name" value="D_2_HYDROXYACID_DH_3"/>
    <property type="match status" value="1"/>
</dbReference>
<proteinExistence type="inferred from homology"/>
<comment type="caution">
    <text evidence="6">The sequence shown here is derived from an EMBL/GenBank/DDBJ whole genome shotgun (WGS) entry which is preliminary data.</text>
</comment>
<dbReference type="InterPro" id="IPR006139">
    <property type="entry name" value="D-isomer_2_OHA_DH_cat_dom"/>
</dbReference>